<dbReference type="InterPro" id="IPR051533">
    <property type="entry name" value="WaaL-like"/>
</dbReference>
<proteinExistence type="predicted"/>
<evidence type="ECO:0000259" key="6">
    <source>
        <dbReference type="Pfam" id="PF04932"/>
    </source>
</evidence>
<feature type="transmembrane region" description="Helical" evidence="5">
    <location>
        <begin position="6"/>
        <end position="25"/>
    </location>
</feature>
<dbReference type="PANTHER" id="PTHR37422:SF13">
    <property type="entry name" value="LIPOPOLYSACCHARIDE BIOSYNTHESIS PROTEIN PA4999-RELATED"/>
    <property type="match status" value="1"/>
</dbReference>
<feature type="transmembrane region" description="Helical" evidence="5">
    <location>
        <begin position="217"/>
        <end position="235"/>
    </location>
</feature>
<dbReference type="RefSeq" id="WP_213042963.1">
    <property type="nucleotide sequence ID" value="NZ_CAJNBJ010000017.1"/>
</dbReference>
<feature type="transmembrane region" description="Helical" evidence="5">
    <location>
        <begin position="287"/>
        <end position="305"/>
    </location>
</feature>
<keyword evidence="2 5" id="KW-0812">Transmembrane</keyword>
<feature type="transmembrane region" description="Helical" evidence="5">
    <location>
        <begin position="32"/>
        <end position="52"/>
    </location>
</feature>
<reference evidence="7 8" key="1">
    <citation type="submission" date="2021-02" db="EMBL/GenBank/DDBJ databases">
        <authorList>
            <person name="Han P."/>
        </authorList>
    </citation>
    <scope>NUCLEOTIDE SEQUENCE [LARGE SCALE GENOMIC DNA]</scope>
    <source>
        <strain evidence="7">Candidatus Nitrospira sp. ZN2</strain>
    </source>
</reference>
<comment type="caution">
    <text evidence="7">The sequence shown here is derived from an EMBL/GenBank/DDBJ whole genome shotgun (WGS) entry which is preliminary data.</text>
</comment>
<feature type="transmembrane region" description="Helical" evidence="5">
    <location>
        <begin position="424"/>
        <end position="445"/>
    </location>
</feature>
<evidence type="ECO:0000256" key="5">
    <source>
        <dbReference type="SAM" id="Phobius"/>
    </source>
</evidence>
<feature type="domain" description="O-antigen ligase-related" evidence="6">
    <location>
        <begin position="249"/>
        <end position="402"/>
    </location>
</feature>
<feature type="transmembrane region" description="Helical" evidence="5">
    <location>
        <begin position="64"/>
        <end position="87"/>
    </location>
</feature>
<name>A0ABM8RR17_9BACT</name>
<protein>
    <recommendedName>
        <fullName evidence="6">O-antigen ligase-related domain-containing protein</fullName>
    </recommendedName>
</protein>
<dbReference type="InterPro" id="IPR007016">
    <property type="entry name" value="O-antigen_ligase-rel_domated"/>
</dbReference>
<keyword evidence="3 5" id="KW-1133">Transmembrane helix</keyword>
<sequence>MKRAGASYIIPTLIGGSLGASVLALSAKALALVIAGSAFLGMTASAVFPYYILVSTIPVQVDLLGGVTVTKLITPLAIGLVTVNALIRRGPWPALLRWPAGYLAGVFFLMSVVSLMLAEGLRGLPGEAAKIPVYGALFYLTLTFNRSPEDIRRLLWVITITGVGEALITAAQVHYGFVMPGDWRRNIGLPGEGGVDGAFMSISEGKVRAEGTTAHPIFLASFFLMAMPCATFLLFTEKHLWIKVALGVALCLMGYAWFYTFARSSVIGFALLILVALWFQSKLIRKMTVLLLVLMLAGGLSYQVVSEWFQVGVQTVENQSLFGKADLNEGSGSFAFRRESIVGGWNLFLANPWFGVGFGQAINHYVKHLPAWADHYYHPAVIHNMFLEVASELGVFSLFSFIGLWVWAFVSIKQGLNNPEVRPYAVLVGSLLAGQMIFLMITPMVREIWLTLPMAMALGSMAQNDTSNGIAASLRPVRSRQPVWWTNDRGAA</sequence>
<accession>A0ABM8RR17</accession>
<evidence type="ECO:0000313" key="7">
    <source>
        <dbReference type="EMBL" id="CAE6766822.1"/>
    </source>
</evidence>
<keyword evidence="8" id="KW-1185">Reference proteome</keyword>
<evidence type="ECO:0000313" key="8">
    <source>
        <dbReference type="Proteomes" id="UP000675880"/>
    </source>
</evidence>
<dbReference type="Proteomes" id="UP000675880">
    <property type="component" value="Unassembled WGS sequence"/>
</dbReference>
<dbReference type="EMBL" id="CAJNBJ010000017">
    <property type="protein sequence ID" value="CAE6766822.1"/>
    <property type="molecule type" value="Genomic_DNA"/>
</dbReference>
<comment type="subcellular location">
    <subcellularLocation>
        <location evidence="1">Membrane</location>
        <topology evidence="1">Multi-pass membrane protein</topology>
    </subcellularLocation>
</comment>
<feature type="transmembrane region" description="Helical" evidence="5">
    <location>
        <begin position="99"/>
        <end position="118"/>
    </location>
</feature>
<dbReference type="Pfam" id="PF04932">
    <property type="entry name" value="Wzy_C"/>
    <property type="match status" value="1"/>
</dbReference>
<feature type="transmembrane region" description="Helical" evidence="5">
    <location>
        <begin position="154"/>
        <end position="175"/>
    </location>
</feature>
<evidence type="ECO:0000256" key="3">
    <source>
        <dbReference type="ARBA" id="ARBA00022989"/>
    </source>
</evidence>
<dbReference type="PANTHER" id="PTHR37422">
    <property type="entry name" value="TEICHURONIC ACID BIOSYNTHESIS PROTEIN TUAE"/>
    <property type="match status" value="1"/>
</dbReference>
<keyword evidence="4 5" id="KW-0472">Membrane</keyword>
<evidence type="ECO:0000256" key="1">
    <source>
        <dbReference type="ARBA" id="ARBA00004141"/>
    </source>
</evidence>
<organism evidence="7 8">
    <name type="scientific">Nitrospira defluvii</name>
    <dbReference type="NCBI Taxonomy" id="330214"/>
    <lineage>
        <taxon>Bacteria</taxon>
        <taxon>Pseudomonadati</taxon>
        <taxon>Nitrospirota</taxon>
        <taxon>Nitrospiria</taxon>
        <taxon>Nitrospirales</taxon>
        <taxon>Nitrospiraceae</taxon>
        <taxon>Nitrospira</taxon>
    </lineage>
</organism>
<feature type="transmembrane region" description="Helical" evidence="5">
    <location>
        <begin position="393"/>
        <end position="412"/>
    </location>
</feature>
<evidence type="ECO:0000256" key="4">
    <source>
        <dbReference type="ARBA" id="ARBA00023136"/>
    </source>
</evidence>
<gene>
    <name evidence="7" type="ORF">NSPZN2_40083</name>
</gene>
<evidence type="ECO:0000256" key="2">
    <source>
        <dbReference type="ARBA" id="ARBA00022692"/>
    </source>
</evidence>
<feature type="transmembrane region" description="Helical" evidence="5">
    <location>
        <begin position="264"/>
        <end position="280"/>
    </location>
</feature>
<feature type="transmembrane region" description="Helical" evidence="5">
    <location>
        <begin position="240"/>
        <end position="258"/>
    </location>
</feature>